<organism evidence="2 3">
    <name type="scientific">Lasius platythorax</name>
    <dbReference type="NCBI Taxonomy" id="488582"/>
    <lineage>
        <taxon>Eukaryota</taxon>
        <taxon>Metazoa</taxon>
        <taxon>Ecdysozoa</taxon>
        <taxon>Arthropoda</taxon>
        <taxon>Hexapoda</taxon>
        <taxon>Insecta</taxon>
        <taxon>Pterygota</taxon>
        <taxon>Neoptera</taxon>
        <taxon>Endopterygota</taxon>
        <taxon>Hymenoptera</taxon>
        <taxon>Apocrita</taxon>
        <taxon>Aculeata</taxon>
        <taxon>Formicoidea</taxon>
        <taxon>Formicidae</taxon>
        <taxon>Formicinae</taxon>
        <taxon>Lasius</taxon>
        <taxon>Lasius</taxon>
    </lineage>
</organism>
<reference evidence="2" key="1">
    <citation type="submission" date="2024-04" db="EMBL/GenBank/DDBJ databases">
        <authorList>
            <consortium name="Molecular Ecology Group"/>
        </authorList>
    </citation>
    <scope>NUCLEOTIDE SEQUENCE</scope>
</reference>
<feature type="chain" id="PRO_5043920763" evidence="1">
    <location>
        <begin position="21"/>
        <end position="93"/>
    </location>
</feature>
<sequence>MNKCLIIALIGMTVINVIVTSSNPTNLEAICAPWLGRCQLTEQCCRDLICMTYLAKCIPGKIWNDSRPIGDGPFPPIIKTKFNLDVNDTGRGK</sequence>
<protein>
    <submittedName>
        <fullName evidence="2">Uncharacterized protein</fullName>
    </submittedName>
</protein>
<dbReference type="Proteomes" id="UP001497644">
    <property type="component" value="Chromosome 9"/>
</dbReference>
<accession>A0AAV2PE47</accession>
<evidence type="ECO:0000313" key="2">
    <source>
        <dbReference type="EMBL" id="CAL1689860.1"/>
    </source>
</evidence>
<keyword evidence="1" id="KW-0732">Signal</keyword>
<keyword evidence="3" id="KW-1185">Reference proteome</keyword>
<gene>
    <name evidence="2" type="ORF">LPLAT_LOCUS14693</name>
</gene>
<proteinExistence type="predicted"/>
<evidence type="ECO:0000256" key="1">
    <source>
        <dbReference type="SAM" id="SignalP"/>
    </source>
</evidence>
<feature type="signal peptide" evidence="1">
    <location>
        <begin position="1"/>
        <end position="20"/>
    </location>
</feature>
<dbReference type="EMBL" id="OZ034832">
    <property type="protein sequence ID" value="CAL1689860.1"/>
    <property type="molecule type" value="Genomic_DNA"/>
</dbReference>
<name>A0AAV2PE47_9HYME</name>
<dbReference type="AlphaFoldDB" id="A0AAV2PE47"/>
<evidence type="ECO:0000313" key="3">
    <source>
        <dbReference type="Proteomes" id="UP001497644"/>
    </source>
</evidence>